<protein>
    <submittedName>
        <fullName evidence="2">Uncharacterized protein</fullName>
    </submittedName>
</protein>
<comment type="caution">
    <text evidence="2">The sequence shown here is derived from an EMBL/GenBank/DDBJ whole genome shotgun (WGS) entry which is preliminary data.</text>
</comment>
<evidence type="ECO:0000313" key="3">
    <source>
        <dbReference type="Proteomes" id="UP001214576"/>
    </source>
</evidence>
<dbReference type="AlphaFoldDB" id="A0AAD4UPG1"/>
<dbReference type="Proteomes" id="UP001214576">
    <property type="component" value="Unassembled WGS sequence"/>
</dbReference>
<dbReference type="EMBL" id="JAKZEL010000002">
    <property type="protein sequence ID" value="KAI4547654.1"/>
    <property type="molecule type" value="Genomic_DNA"/>
</dbReference>
<feature type="region of interest" description="Disordered" evidence="1">
    <location>
        <begin position="14"/>
        <end position="38"/>
    </location>
</feature>
<name>A0AAD4UPG1_OVIAM</name>
<sequence>MLLWVHNPITSRKKTEEPYSHPVASKGERVETTSSHPRTVTRRWASLPPAPLAHRVAETLPKVTDEPQSSTRGARVHLQLKLRSFERGGIWLRALLSRAVLTPSGGSEYCSCADGCSSSVEAPGDPSPPCGCRLRRQSGFVCRASHRKDPGVSAASTAGSIVLALIDPCAARTDSQLGILKKTSLCNPSSQPLTLPEQV</sequence>
<organism evidence="2 3">
    <name type="scientific">Ovis ammon polii</name>
    <dbReference type="NCBI Taxonomy" id="230172"/>
    <lineage>
        <taxon>Eukaryota</taxon>
        <taxon>Metazoa</taxon>
        <taxon>Chordata</taxon>
        <taxon>Craniata</taxon>
        <taxon>Vertebrata</taxon>
        <taxon>Euteleostomi</taxon>
        <taxon>Mammalia</taxon>
        <taxon>Eutheria</taxon>
        <taxon>Laurasiatheria</taxon>
        <taxon>Artiodactyla</taxon>
        <taxon>Ruminantia</taxon>
        <taxon>Pecora</taxon>
        <taxon>Bovidae</taxon>
        <taxon>Caprinae</taxon>
        <taxon>Ovis</taxon>
    </lineage>
</organism>
<gene>
    <name evidence="2" type="ORF">MG293_004209</name>
</gene>
<evidence type="ECO:0000256" key="1">
    <source>
        <dbReference type="SAM" id="MobiDB-lite"/>
    </source>
</evidence>
<proteinExistence type="predicted"/>
<evidence type="ECO:0000313" key="2">
    <source>
        <dbReference type="EMBL" id="KAI4547654.1"/>
    </source>
</evidence>
<accession>A0AAD4UPG1</accession>
<keyword evidence="3" id="KW-1185">Reference proteome</keyword>
<reference evidence="2" key="1">
    <citation type="submission" date="2022-03" db="EMBL/GenBank/DDBJ databases">
        <title>Genomic analyses of argali, domestic sheep and their hybrids provide insights into chromosomal evolution, heterosis and genetic basis of agronomic traits.</title>
        <authorList>
            <person name="Li M."/>
        </authorList>
    </citation>
    <scope>NUCLEOTIDE SEQUENCE</scope>
    <source>
        <strain evidence="2">CAU-MHL-2022a</strain>
        <tissue evidence="2">Skin</tissue>
    </source>
</reference>